<evidence type="ECO:0000256" key="1">
    <source>
        <dbReference type="ARBA" id="ARBA00022448"/>
    </source>
</evidence>
<dbReference type="Gene3D" id="3.40.50.300">
    <property type="entry name" value="P-loop containing nucleotide triphosphate hydrolases"/>
    <property type="match status" value="1"/>
</dbReference>
<dbReference type="PANTHER" id="PTHR30612:SF0">
    <property type="entry name" value="CHLOROPLAST PROTEIN-TRANSPORTING ATPASE"/>
    <property type="match status" value="1"/>
</dbReference>
<keyword evidence="6" id="KW-0653">Protein transport</keyword>
<dbReference type="PANTHER" id="PTHR30612">
    <property type="entry name" value="SECA INNER MEMBRANE COMPONENT OF SEC PROTEIN SECRETION SYSTEM"/>
    <property type="match status" value="1"/>
</dbReference>
<keyword evidence="4" id="KW-0547">Nucleotide-binding</keyword>
<name>A0A554LD48_9BACT</name>
<keyword evidence="5" id="KW-0067">ATP-binding</keyword>
<evidence type="ECO:0000259" key="10">
    <source>
        <dbReference type="PROSITE" id="PS51192"/>
    </source>
</evidence>
<dbReference type="SMART" id="SM00957">
    <property type="entry name" value="SecA_DEAD"/>
    <property type="match status" value="1"/>
</dbReference>
<dbReference type="InterPro" id="IPR036670">
    <property type="entry name" value="SecA_X-link_sf"/>
</dbReference>
<dbReference type="InterPro" id="IPR027417">
    <property type="entry name" value="P-loop_NTPase"/>
</dbReference>
<dbReference type="InterPro" id="IPR011130">
    <property type="entry name" value="SecA_preprotein_X-link_dom"/>
</dbReference>
<evidence type="ECO:0000313" key="13">
    <source>
        <dbReference type="Proteomes" id="UP000318296"/>
    </source>
</evidence>
<dbReference type="GO" id="GO:0006886">
    <property type="term" value="P:intracellular protein transport"/>
    <property type="evidence" value="ECO:0007669"/>
    <property type="project" value="InterPro"/>
</dbReference>
<evidence type="ECO:0000256" key="2">
    <source>
        <dbReference type="ARBA" id="ARBA00022475"/>
    </source>
</evidence>
<keyword evidence="7" id="KW-1278">Translocase</keyword>
<keyword evidence="8" id="KW-0811">Translocation</keyword>
<dbReference type="SUPFAM" id="SSF52540">
    <property type="entry name" value="P-loop containing nucleoside triphosphate hydrolases"/>
    <property type="match status" value="1"/>
</dbReference>
<evidence type="ECO:0000256" key="6">
    <source>
        <dbReference type="ARBA" id="ARBA00022927"/>
    </source>
</evidence>
<dbReference type="InterPro" id="IPR000185">
    <property type="entry name" value="SecA"/>
</dbReference>
<feature type="domain" description="SecA family profile" evidence="11">
    <location>
        <begin position="1"/>
        <end position="459"/>
    </location>
</feature>
<sequence length="459" mass="52638">MSFLSSLFDPTKRELSRYQIIVEKINSFEPQMKKLKEADFKVKTQEFKKRIKKGESLDDLLPEAFALVREAAKRTIKQRPFDVQLVGAVVLHEGRIAEMKTGEGKTLAATMPLYLNALTGRGSHLVTVNDYLSRWHGSWMGRIYDYLGLSVGVIQQQNISYIYDREAKKGDEQEYKESAEARELHLDVDHLRSCSRREAYSCEVTYGTNNEFGFDYLRDNMVQNLNDLVQGDLNYAVVDEIDSILIDEARTPLIISAPAEESADLYRRFASLVPNLKENEDFKVDEKDRAVTLTDSGIKKMEGMLGVKNIYERGGISLVHHLEQALKAHALFKKDKDYVVKDGEIVIIDEFTGRMMFGRRYSEGLHQAIEAKEGVEVKRESITLATISFQNLFRLYDKLAGMTGTAKTEQEEFHKIYDLDVMTIPTNMPMIREDLSDRIFRSEEGKFAAVAQEIKRRHK</sequence>
<dbReference type="AlphaFoldDB" id="A0A554LD48"/>
<accession>A0A554LD48</accession>
<dbReference type="Proteomes" id="UP000318296">
    <property type="component" value="Unassembled WGS sequence"/>
</dbReference>
<feature type="non-terminal residue" evidence="12">
    <location>
        <position position="459"/>
    </location>
</feature>
<evidence type="ECO:0000313" key="12">
    <source>
        <dbReference type="EMBL" id="TSC90810.1"/>
    </source>
</evidence>
<dbReference type="GO" id="GO:0005524">
    <property type="term" value="F:ATP binding"/>
    <property type="evidence" value="ECO:0007669"/>
    <property type="project" value="UniProtKB-KW"/>
</dbReference>
<evidence type="ECO:0000256" key="4">
    <source>
        <dbReference type="ARBA" id="ARBA00022741"/>
    </source>
</evidence>
<dbReference type="InterPro" id="IPR014018">
    <property type="entry name" value="SecA_motor_DEAD"/>
</dbReference>
<dbReference type="PROSITE" id="PS51196">
    <property type="entry name" value="SECA_MOTOR_DEAD"/>
    <property type="match status" value="1"/>
</dbReference>
<dbReference type="GO" id="GO:0031522">
    <property type="term" value="C:cell envelope Sec protein transport complex"/>
    <property type="evidence" value="ECO:0007669"/>
    <property type="project" value="TreeGrafter"/>
</dbReference>
<dbReference type="PROSITE" id="PS51192">
    <property type="entry name" value="HELICASE_ATP_BIND_1"/>
    <property type="match status" value="1"/>
</dbReference>
<keyword evidence="2" id="KW-1003">Cell membrane</keyword>
<feature type="domain" description="Helicase ATP-binding" evidence="10">
    <location>
        <begin position="86"/>
        <end position="277"/>
    </location>
</feature>
<keyword evidence="3" id="KW-0963">Cytoplasm</keyword>
<dbReference type="InterPro" id="IPR011115">
    <property type="entry name" value="SecA_DEAD"/>
</dbReference>
<dbReference type="GO" id="GO:0017038">
    <property type="term" value="P:protein import"/>
    <property type="evidence" value="ECO:0007669"/>
    <property type="project" value="InterPro"/>
</dbReference>
<dbReference type="PRINTS" id="PR00906">
    <property type="entry name" value="SECA"/>
</dbReference>
<evidence type="ECO:0000256" key="8">
    <source>
        <dbReference type="ARBA" id="ARBA00023010"/>
    </source>
</evidence>
<reference evidence="12 13" key="1">
    <citation type="submission" date="2017-07" db="EMBL/GenBank/DDBJ databases">
        <title>Mechanisms for carbon and nitrogen cycling indicate functional differentiation within the Candidate Phyla Radiation.</title>
        <authorList>
            <person name="Danczak R.E."/>
            <person name="Johnston M.D."/>
            <person name="Kenah C."/>
            <person name="Slattery M."/>
            <person name="Wrighton K.C."/>
            <person name="Wilkins M.J."/>
        </authorList>
    </citation>
    <scope>NUCLEOTIDE SEQUENCE [LARGE SCALE GENOMIC DNA]</scope>
    <source>
        <strain evidence="12">Licking1014_96</strain>
    </source>
</reference>
<keyword evidence="1" id="KW-0813">Transport</keyword>
<evidence type="ECO:0000256" key="5">
    <source>
        <dbReference type="ARBA" id="ARBA00022840"/>
    </source>
</evidence>
<dbReference type="GO" id="GO:0006605">
    <property type="term" value="P:protein targeting"/>
    <property type="evidence" value="ECO:0007669"/>
    <property type="project" value="InterPro"/>
</dbReference>
<protein>
    <submittedName>
        <fullName evidence="12">Preprotein translocase subunit SecA</fullName>
    </submittedName>
</protein>
<dbReference type="GO" id="GO:0005829">
    <property type="term" value="C:cytosol"/>
    <property type="evidence" value="ECO:0007669"/>
    <property type="project" value="TreeGrafter"/>
</dbReference>
<evidence type="ECO:0000256" key="7">
    <source>
        <dbReference type="ARBA" id="ARBA00022967"/>
    </source>
</evidence>
<dbReference type="GO" id="GO:0043952">
    <property type="term" value="P:protein transport by the Sec complex"/>
    <property type="evidence" value="ECO:0007669"/>
    <property type="project" value="TreeGrafter"/>
</dbReference>
<dbReference type="EMBL" id="VMGH01000057">
    <property type="protein sequence ID" value="TSC90810.1"/>
    <property type="molecule type" value="Genomic_DNA"/>
</dbReference>
<dbReference type="SUPFAM" id="SSF81767">
    <property type="entry name" value="Pre-protein crosslinking domain of SecA"/>
    <property type="match status" value="1"/>
</dbReference>
<dbReference type="GO" id="GO:0005886">
    <property type="term" value="C:plasma membrane"/>
    <property type="evidence" value="ECO:0007669"/>
    <property type="project" value="TreeGrafter"/>
</dbReference>
<proteinExistence type="predicted"/>
<dbReference type="SMART" id="SM00958">
    <property type="entry name" value="SecA_PP_bind"/>
    <property type="match status" value="1"/>
</dbReference>
<dbReference type="CDD" id="cd17928">
    <property type="entry name" value="DEXDc_SecA"/>
    <property type="match status" value="1"/>
</dbReference>
<gene>
    <name evidence="12" type="ORF">CEN92_373</name>
</gene>
<dbReference type="Pfam" id="PF07517">
    <property type="entry name" value="SecA_DEAD"/>
    <property type="match status" value="1"/>
</dbReference>
<comment type="caution">
    <text evidence="12">The sequence shown here is derived from an EMBL/GenBank/DDBJ whole genome shotgun (WGS) entry which is preliminary data.</text>
</comment>
<dbReference type="Gene3D" id="3.90.1440.10">
    <property type="entry name" value="SecA, preprotein cross-linking domain"/>
    <property type="match status" value="1"/>
</dbReference>
<organism evidence="12 13">
    <name type="scientific">Candidatus Berkelbacteria bacterium Licking1014_96</name>
    <dbReference type="NCBI Taxonomy" id="2017149"/>
    <lineage>
        <taxon>Bacteria</taxon>
        <taxon>Candidatus Berkelbacteria</taxon>
    </lineage>
</organism>
<evidence type="ECO:0000256" key="3">
    <source>
        <dbReference type="ARBA" id="ARBA00022490"/>
    </source>
</evidence>
<dbReference type="FunFam" id="3.90.1440.10:FF:000002">
    <property type="entry name" value="Protein translocase subunit SecA"/>
    <property type="match status" value="1"/>
</dbReference>
<keyword evidence="9" id="KW-0472">Membrane</keyword>
<evidence type="ECO:0000256" key="9">
    <source>
        <dbReference type="ARBA" id="ARBA00023136"/>
    </source>
</evidence>
<dbReference type="InterPro" id="IPR014001">
    <property type="entry name" value="Helicase_ATP-bd"/>
</dbReference>
<dbReference type="Pfam" id="PF01043">
    <property type="entry name" value="SecA_PP_bind"/>
    <property type="match status" value="1"/>
</dbReference>
<evidence type="ECO:0000259" key="11">
    <source>
        <dbReference type="PROSITE" id="PS51196"/>
    </source>
</evidence>